<dbReference type="EMBL" id="KZ678559">
    <property type="protein sequence ID" value="PSR79704.1"/>
    <property type="molecule type" value="Genomic_DNA"/>
</dbReference>
<evidence type="ECO:0000313" key="3">
    <source>
        <dbReference type="EMBL" id="PSR79704.1"/>
    </source>
</evidence>
<reference evidence="3 4" key="1">
    <citation type="journal article" date="2018" name="Mycol. Prog.">
        <title>Coniella lustricola, a new species from submerged detritus.</title>
        <authorList>
            <person name="Raudabaugh D.B."/>
            <person name="Iturriaga T."/>
            <person name="Carver A."/>
            <person name="Mondo S."/>
            <person name="Pangilinan J."/>
            <person name="Lipzen A."/>
            <person name="He G."/>
            <person name="Amirebrahimi M."/>
            <person name="Grigoriev I.V."/>
            <person name="Miller A.N."/>
        </authorList>
    </citation>
    <scope>NUCLEOTIDE SEQUENCE [LARGE SCALE GENOMIC DNA]</scope>
    <source>
        <strain evidence="3 4">B22-T-1</strain>
    </source>
</reference>
<dbReference type="InParanoid" id="A0A2T2ZYL0"/>
<sequence>MAILALSLVAAGDAAAAAAGDGAFVLGGSVSKRRQDVYLSSIVQTPFFSPPLLFYAHHLVPTSSTSSHLCMTSHDTRIAPYVLLSLQRKGSGGERVKSHITRQTDRRTDRLDRLTD</sequence>
<gene>
    <name evidence="3" type="ORF">BD289DRAFT_442137</name>
</gene>
<evidence type="ECO:0000256" key="2">
    <source>
        <dbReference type="SAM" id="SignalP"/>
    </source>
</evidence>
<keyword evidence="4" id="KW-1185">Reference proteome</keyword>
<organism evidence="3 4">
    <name type="scientific">Coniella lustricola</name>
    <dbReference type="NCBI Taxonomy" id="2025994"/>
    <lineage>
        <taxon>Eukaryota</taxon>
        <taxon>Fungi</taxon>
        <taxon>Dikarya</taxon>
        <taxon>Ascomycota</taxon>
        <taxon>Pezizomycotina</taxon>
        <taxon>Sordariomycetes</taxon>
        <taxon>Sordariomycetidae</taxon>
        <taxon>Diaporthales</taxon>
        <taxon>Schizoparmaceae</taxon>
        <taxon>Coniella</taxon>
    </lineage>
</organism>
<dbReference type="Proteomes" id="UP000241462">
    <property type="component" value="Unassembled WGS sequence"/>
</dbReference>
<evidence type="ECO:0008006" key="5">
    <source>
        <dbReference type="Google" id="ProtNLM"/>
    </source>
</evidence>
<proteinExistence type="predicted"/>
<feature type="chain" id="PRO_5015760583" description="Secreted protein" evidence="2">
    <location>
        <begin position="17"/>
        <end position="116"/>
    </location>
</feature>
<dbReference type="AlphaFoldDB" id="A0A2T2ZYL0"/>
<name>A0A2T2ZYL0_9PEZI</name>
<protein>
    <recommendedName>
        <fullName evidence="5">Secreted protein</fullName>
    </recommendedName>
</protein>
<feature type="signal peptide" evidence="2">
    <location>
        <begin position="1"/>
        <end position="16"/>
    </location>
</feature>
<evidence type="ECO:0000256" key="1">
    <source>
        <dbReference type="SAM" id="MobiDB-lite"/>
    </source>
</evidence>
<evidence type="ECO:0000313" key="4">
    <source>
        <dbReference type="Proteomes" id="UP000241462"/>
    </source>
</evidence>
<accession>A0A2T2ZYL0</accession>
<feature type="region of interest" description="Disordered" evidence="1">
    <location>
        <begin position="89"/>
        <end position="116"/>
    </location>
</feature>
<keyword evidence="2" id="KW-0732">Signal</keyword>
<feature type="compositionally biased region" description="Basic and acidic residues" evidence="1">
    <location>
        <begin position="91"/>
        <end position="116"/>
    </location>
</feature>